<evidence type="ECO:0000313" key="3">
    <source>
        <dbReference type="EMBL" id="CZR67813.1"/>
    </source>
</evidence>
<evidence type="ECO:0000256" key="1">
    <source>
        <dbReference type="SAM" id="MobiDB-lite"/>
    </source>
</evidence>
<accession>A0A1L7XRZ0</accession>
<dbReference type="OrthoDB" id="3560179at2759"/>
<dbReference type="EMBL" id="FJOG01000047">
    <property type="protein sequence ID" value="CZR67813.1"/>
    <property type="molecule type" value="Genomic_DNA"/>
</dbReference>
<evidence type="ECO:0000313" key="4">
    <source>
        <dbReference type="Proteomes" id="UP000184330"/>
    </source>
</evidence>
<dbReference type="PANTHER" id="PTHR40640">
    <property type="entry name" value="ANCHORED GLYCOPROTEIN, PUTATIVE (AFU_ORTHOLOGUE AFUA_8G04860)-RELATED"/>
    <property type="match status" value="1"/>
</dbReference>
<organism evidence="3 4">
    <name type="scientific">Phialocephala subalpina</name>
    <dbReference type="NCBI Taxonomy" id="576137"/>
    <lineage>
        <taxon>Eukaryota</taxon>
        <taxon>Fungi</taxon>
        <taxon>Dikarya</taxon>
        <taxon>Ascomycota</taxon>
        <taxon>Pezizomycotina</taxon>
        <taxon>Leotiomycetes</taxon>
        <taxon>Helotiales</taxon>
        <taxon>Mollisiaceae</taxon>
        <taxon>Phialocephala</taxon>
        <taxon>Phialocephala fortinii species complex</taxon>
    </lineage>
</organism>
<feature type="region of interest" description="Disordered" evidence="1">
    <location>
        <begin position="200"/>
        <end position="252"/>
    </location>
</feature>
<protein>
    <submittedName>
        <fullName evidence="3">Uncharacterized protein</fullName>
    </submittedName>
</protein>
<keyword evidence="4" id="KW-1185">Reference proteome</keyword>
<dbReference type="AlphaFoldDB" id="A0A1L7XRZ0"/>
<feature type="signal peptide" evidence="2">
    <location>
        <begin position="1"/>
        <end position="20"/>
    </location>
</feature>
<feature type="chain" id="PRO_5012024359" evidence="2">
    <location>
        <begin position="21"/>
        <end position="278"/>
    </location>
</feature>
<evidence type="ECO:0000256" key="2">
    <source>
        <dbReference type="SAM" id="SignalP"/>
    </source>
</evidence>
<keyword evidence="2" id="KW-0732">Signal</keyword>
<proteinExistence type="predicted"/>
<reference evidence="3 4" key="1">
    <citation type="submission" date="2016-03" db="EMBL/GenBank/DDBJ databases">
        <authorList>
            <person name="Ploux O."/>
        </authorList>
    </citation>
    <scope>NUCLEOTIDE SEQUENCE [LARGE SCALE GENOMIC DNA]</scope>
    <source>
        <strain evidence="3 4">UAMH 11012</strain>
    </source>
</reference>
<name>A0A1L7XRZ0_9HELO</name>
<dbReference type="Proteomes" id="UP000184330">
    <property type="component" value="Unassembled WGS sequence"/>
</dbReference>
<dbReference type="PANTHER" id="PTHR40640:SF1">
    <property type="entry name" value="ANCHORED GLYCOPROTEIN, PUTATIVE (AFU_ORTHOLOGUE AFUA_8G04860)-RELATED"/>
    <property type="match status" value="1"/>
</dbReference>
<sequence length="278" mass="28813">MLSLKWMTLPIFACISPVFAQGPWVPEPLPLVTPDDVVNLLVQDADDGAGDFVASVIAADSTAATYLVNCNPATSRDCGFAAWSSPIIMTQGLSTYNWRYTETESDGFTLSEACTFNGTTASVAICTNSYNDNSGLYSDAYTTEDPYTTQTYDGKLATDQYGSSWIDYQNSLFGPPPFIPVKITAGLERLSVFRAAATTTGSSSTGTSTSGSGSSTKATASPTITSGATKTGTVASGSSTSGVAASAGSTTTKASGSEVLRGRWKWGAGLALVVYLAT</sequence>
<gene>
    <name evidence="3" type="ORF">PAC_17712</name>
</gene>